<protein>
    <submittedName>
        <fullName evidence="1">Uncharacterized protein</fullName>
    </submittedName>
</protein>
<comment type="caution">
    <text evidence="1">The sequence shown here is derived from an EMBL/GenBank/DDBJ whole genome shotgun (WGS) entry which is preliminary data.</text>
</comment>
<evidence type="ECO:0000313" key="2">
    <source>
        <dbReference type="Proteomes" id="UP001208114"/>
    </source>
</evidence>
<dbReference type="RefSeq" id="WP_262991053.1">
    <property type="nucleotide sequence ID" value="NZ_JAOTEN010000003.1"/>
</dbReference>
<name>A0ABT2VZ65_9FLAO</name>
<organism evidence="1 2">
    <name type="scientific">Chryseobacterium gilvum</name>
    <dbReference type="NCBI Taxonomy" id="2976534"/>
    <lineage>
        <taxon>Bacteria</taxon>
        <taxon>Pseudomonadati</taxon>
        <taxon>Bacteroidota</taxon>
        <taxon>Flavobacteriia</taxon>
        <taxon>Flavobacteriales</taxon>
        <taxon>Weeksellaceae</taxon>
        <taxon>Chryseobacterium group</taxon>
        <taxon>Chryseobacterium</taxon>
    </lineage>
</organism>
<evidence type="ECO:0000313" key="1">
    <source>
        <dbReference type="EMBL" id="MCU7615030.1"/>
    </source>
</evidence>
<dbReference type="Proteomes" id="UP001208114">
    <property type="component" value="Unassembled WGS sequence"/>
</dbReference>
<dbReference type="EMBL" id="JAOTEN010000003">
    <property type="protein sequence ID" value="MCU7615030.1"/>
    <property type="molecule type" value="Genomic_DNA"/>
</dbReference>
<accession>A0ABT2VZ65</accession>
<reference evidence="2" key="1">
    <citation type="submission" date="2023-07" db="EMBL/GenBank/DDBJ databases">
        <title>Chryseobacterium sp. GMJ5 Genome sequencing and assembly.</title>
        <authorList>
            <person name="Jung Y."/>
        </authorList>
    </citation>
    <scope>NUCLEOTIDE SEQUENCE [LARGE SCALE GENOMIC DNA]</scope>
    <source>
        <strain evidence="2">GMJ5</strain>
    </source>
</reference>
<proteinExistence type="predicted"/>
<keyword evidence="2" id="KW-1185">Reference proteome</keyword>
<gene>
    <name evidence="1" type="ORF">N0B16_11330</name>
</gene>
<sequence length="199" mass="23533">MRKIFLLIFIPLNTFLFSQVDQNNGFSTIPAININELLKKINPSENYTDWAFVHYDFKSNKIIFKRGIKKLSPTRSENDYYGFFPCVPDGCYSYFYAVNRNNKPEYITDTNQVIKFFGKIDCMEESLFIAMLNNYSVDEDYEKRNIYKEFKDEFILYLSKTSYSPYKKEAFIITVKKSGEFSAKSDGVYMYDKNVHIDI</sequence>